<dbReference type="Proteomes" id="UP001226750">
    <property type="component" value="Chromosome"/>
</dbReference>
<evidence type="ECO:0000313" key="2">
    <source>
        <dbReference type="Proteomes" id="UP001226750"/>
    </source>
</evidence>
<organism evidence="1 2">
    <name type="scientific">Gallibacterium anatis</name>
    <dbReference type="NCBI Taxonomy" id="750"/>
    <lineage>
        <taxon>Bacteria</taxon>
        <taxon>Pseudomonadati</taxon>
        <taxon>Pseudomonadota</taxon>
        <taxon>Gammaproteobacteria</taxon>
        <taxon>Pasteurellales</taxon>
        <taxon>Pasteurellaceae</taxon>
        <taxon>Gallibacterium</taxon>
    </lineage>
</organism>
<proteinExistence type="predicted"/>
<dbReference type="RefSeq" id="WP_155274374.1">
    <property type="nucleotide sequence ID" value="NZ_CP126975.1"/>
</dbReference>
<evidence type="ECO:0008006" key="3">
    <source>
        <dbReference type="Google" id="ProtNLM"/>
    </source>
</evidence>
<accession>A0AAX3XFQ8</accession>
<evidence type="ECO:0000313" key="1">
    <source>
        <dbReference type="EMBL" id="WIM79871.1"/>
    </source>
</evidence>
<dbReference type="EMBL" id="CP126975">
    <property type="protein sequence ID" value="WIM79871.1"/>
    <property type="molecule type" value="Genomic_DNA"/>
</dbReference>
<gene>
    <name evidence="1" type="ORF">QP018_01055</name>
</gene>
<dbReference type="AlphaFoldDB" id="A0AAX3XFQ8"/>
<reference evidence="1 2" key="1">
    <citation type="submission" date="2023-06" db="EMBL/GenBank/DDBJ databases">
        <title>Complete Genome Sequence of Gallibacterium anatis Strain BJF12, Isolated from a chicken with diarrhea.</title>
        <authorList>
            <person name="Guo F."/>
            <person name="Bu W."/>
            <person name="Xu F."/>
            <person name="Wen T."/>
        </authorList>
    </citation>
    <scope>NUCLEOTIDE SEQUENCE [LARGE SCALE GENOMIC DNA]</scope>
    <source>
        <strain evidence="1 2">BJF12</strain>
    </source>
</reference>
<keyword evidence="2" id="KW-1185">Reference proteome</keyword>
<protein>
    <recommendedName>
        <fullName evidence="3">Integrase catalytic domain-containing protein</fullName>
    </recommendedName>
</protein>
<sequence length="48" mass="6012">MTKYNQKFKQQAVDFYFQHHETLSLTCHTLLELVIKEYVHYYNENRMQ</sequence>
<name>A0AAX3XFQ8_9PAST</name>